<gene>
    <name evidence="1" type="ORF">Ciccas_008553</name>
</gene>
<protein>
    <submittedName>
        <fullName evidence="1">Uncharacterized protein</fullName>
    </submittedName>
</protein>
<organism evidence="1 2">
    <name type="scientific">Cichlidogyrus casuarinus</name>
    <dbReference type="NCBI Taxonomy" id="1844966"/>
    <lineage>
        <taxon>Eukaryota</taxon>
        <taxon>Metazoa</taxon>
        <taxon>Spiralia</taxon>
        <taxon>Lophotrochozoa</taxon>
        <taxon>Platyhelminthes</taxon>
        <taxon>Monogenea</taxon>
        <taxon>Monopisthocotylea</taxon>
        <taxon>Dactylogyridea</taxon>
        <taxon>Ancyrocephalidae</taxon>
        <taxon>Cichlidogyrus</taxon>
    </lineage>
</organism>
<sequence>MQVGNPELCGGSGNKVKCTMKPPKSVKIASEPIEKFSEQSSAHLLTTLAIGLNLFPFEKELFGQIEKLCRVPRCDVNLDLATYYSNVDLFIFYDVYQYQCKGEFTLQSMLKNYGWNHVTTPKRANSGMLIASKHAIERVKLTDLSKYSFALSLMLRDEVKPTRKYYLIAIKIDEMDLRFIRDNLLDVEKTIGSLIDIISQLKNQLDSLSESNANQLIPIIYSIKIPINFRLYPEVVAFFFEMLGAQFHELGDFSVRD</sequence>
<evidence type="ECO:0000313" key="2">
    <source>
        <dbReference type="Proteomes" id="UP001626550"/>
    </source>
</evidence>
<reference evidence="1 2" key="1">
    <citation type="submission" date="2024-11" db="EMBL/GenBank/DDBJ databases">
        <title>Adaptive evolution of stress response genes in parasites aligns with host niche diversity.</title>
        <authorList>
            <person name="Hahn C."/>
            <person name="Resl P."/>
        </authorList>
    </citation>
    <scope>NUCLEOTIDE SEQUENCE [LARGE SCALE GENOMIC DNA]</scope>
    <source>
        <strain evidence="1">EGGRZ-B1_66</strain>
        <tissue evidence="1">Body</tissue>
    </source>
</reference>
<dbReference type="EMBL" id="JBJKFK010001528">
    <property type="protein sequence ID" value="KAL3312852.1"/>
    <property type="molecule type" value="Genomic_DNA"/>
</dbReference>
<name>A0ABD2Q159_9PLAT</name>
<evidence type="ECO:0000313" key="1">
    <source>
        <dbReference type="EMBL" id="KAL3312852.1"/>
    </source>
</evidence>
<proteinExistence type="predicted"/>
<accession>A0ABD2Q159</accession>
<comment type="caution">
    <text evidence="1">The sequence shown here is derived from an EMBL/GenBank/DDBJ whole genome shotgun (WGS) entry which is preliminary data.</text>
</comment>
<dbReference type="Proteomes" id="UP001626550">
    <property type="component" value="Unassembled WGS sequence"/>
</dbReference>
<dbReference type="AlphaFoldDB" id="A0ABD2Q159"/>
<keyword evidence="2" id="KW-1185">Reference proteome</keyword>